<dbReference type="InterPro" id="IPR057727">
    <property type="entry name" value="WCX_dom"/>
</dbReference>
<dbReference type="Pfam" id="PF08279">
    <property type="entry name" value="HTH_11"/>
    <property type="match status" value="1"/>
</dbReference>
<dbReference type="PIRSF" id="PIRSF016838">
    <property type="entry name" value="PafC"/>
    <property type="match status" value="1"/>
</dbReference>
<dbReference type="InterPro" id="IPR051534">
    <property type="entry name" value="CBASS_pafABC_assoc_protein"/>
</dbReference>
<dbReference type="AlphaFoldDB" id="A0A3Q9KBZ3"/>
<feature type="domain" description="HTH deoR-type" evidence="4">
    <location>
        <begin position="2"/>
        <end position="61"/>
    </location>
</feature>
<sequence length="349" mass="37530">MKSSRLLSIVLLLQTRGRVPAAELAERLEVSARTVYRDVEALSAAGVPVYAERGRHGGIALLPGFRTDVTGMTTDEARALFILAAQGAHSALGLDDALRSALRKVMAALPAPHRPAAELAGRRILVDPDKWTTRPSSATSADGPSGRAAAARPAVDLDVLHTAVFTDLRLRIHYRHSGETRLRTYTVDPYGLVAKAGTWYLVADRRGRPQLFRADRVASATLTDVPVRRRAGVELAEVWQQLRRQVEDRPADVRVTARIRRERLDLAVRILGGALTGPPRTGDGDAAGDGEGTGDGDWATLELAYPVLPAVRQLLQFGDSLEVLAPPEARRVMAEAAAAVTAVYAGDTP</sequence>
<dbReference type="InterPro" id="IPR013196">
    <property type="entry name" value="HTH_11"/>
</dbReference>
<reference evidence="5 6" key="1">
    <citation type="submission" date="2018-04" db="EMBL/GenBank/DDBJ databases">
        <title>Complete genome sequences of Streptomyces lydicus strain WYEC and characterization of antagonistic properties of biological control agents.</title>
        <authorList>
            <person name="Mariita R.M."/>
            <person name="Sello J.K."/>
        </authorList>
    </citation>
    <scope>NUCLEOTIDE SEQUENCE [LARGE SCALE GENOMIC DNA]</scope>
    <source>
        <strain evidence="5 6">WYEC 108</strain>
    </source>
</reference>
<evidence type="ECO:0000313" key="5">
    <source>
        <dbReference type="EMBL" id="AZS73607.1"/>
    </source>
</evidence>
<dbReference type="PROSITE" id="PS52050">
    <property type="entry name" value="WYL"/>
    <property type="match status" value="1"/>
</dbReference>
<dbReference type="InterPro" id="IPR026881">
    <property type="entry name" value="WYL_dom"/>
</dbReference>
<proteinExistence type="predicted"/>
<evidence type="ECO:0000313" key="6">
    <source>
        <dbReference type="Proteomes" id="UP000275579"/>
    </source>
</evidence>
<dbReference type="EMBL" id="CP029042">
    <property type="protein sequence ID" value="AZS73607.1"/>
    <property type="molecule type" value="Genomic_DNA"/>
</dbReference>
<dbReference type="GO" id="GO:0003677">
    <property type="term" value="F:DNA binding"/>
    <property type="evidence" value="ECO:0007669"/>
    <property type="project" value="UniProtKB-KW"/>
</dbReference>
<keyword evidence="5" id="KW-0238">DNA-binding</keyword>
<name>A0A3Q9KBZ3_9ACTN</name>
<dbReference type="SUPFAM" id="SSF46785">
    <property type="entry name" value="Winged helix' DNA-binding domain"/>
    <property type="match status" value="1"/>
</dbReference>
<dbReference type="Pfam" id="PF13280">
    <property type="entry name" value="WYL"/>
    <property type="match status" value="1"/>
</dbReference>
<dbReference type="InterPro" id="IPR001034">
    <property type="entry name" value="DeoR_HTH"/>
</dbReference>
<evidence type="ECO:0000256" key="1">
    <source>
        <dbReference type="ARBA" id="ARBA00023015"/>
    </source>
</evidence>
<dbReference type="Pfam" id="PF25583">
    <property type="entry name" value="WCX"/>
    <property type="match status" value="1"/>
</dbReference>
<evidence type="ECO:0000256" key="3">
    <source>
        <dbReference type="SAM" id="MobiDB-lite"/>
    </source>
</evidence>
<gene>
    <name evidence="5" type="ORF">DDE74_24005</name>
</gene>
<protein>
    <submittedName>
        <fullName evidence="5">DNA-binding transcriptional regulator</fullName>
    </submittedName>
</protein>
<dbReference type="InterPro" id="IPR028349">
    <property type="entry name" value="PafC-like"/>
</dbReference>
<dbReference type="PANTHER" id="PTHR34580">
    <property type="match status" value="1"/>
</dbReference>
<evidence type="ECO:0000256" key="2">
    <source>
        <dbReference type="ARBA" id="ARBA00023163"/>
    </source>
</evidence>
<accession>A0A3Q9KBZ3</accession>
<dbReference type="Proteomes" id="UP000275579">
    <property type="component" value="Chromosome"/>
</dbReference>
<dbReference type="RefSeq" id="WP_127152568.1">
    <property type="nucleotide sequence ID" value="NZ_CP029042.1"/>
</dbReference>
<dbReference type="Gene3D" id="1.10.10.10">
    <property type="entry name" value="Winged helix-like DNA-binding domain superfamily/Winged helix DNA-binding domain"/>
    <property type="match status" value="1"/>
</dbReference>
<evidence type="ECO:0000259" key="4">
    <source>
        <dbReference type="PROSITE" id="PS51000"/>
    </source>
</evidence>
<keyword evidence="1" id="KW-0805">Transcription regulation</keyword>
<dbReference type="PANTHER" id="PTHR34580:SF1">
    <property type="entry name" value="PROTEIN PAFC"/>
    <property type="match status" value="1"/>
</dbReference>
<dbReference type="InterPro" id="IPR036388">
    <property type="entry name" value="WH-like_DNA-bd_sf"/>
</dbReference>
<dbReference type="GO" id="GO:0003700">
    <property type="term" value="F:DNA-binding transcription factor activity"/>
    <property type="evidence" value="ECO:0007669"/>
    <property type="project" value="InterPro"/>
</dbReference>
<organism evidence="5 6">
    <name type="scientific">Streptomyces lydicus</name>
    <dbReference type="NCBI Taxonomy" id="47763"/>
    <lineage>
        <taxon>Bacteria</taxon>
        <taxon>Bacillati</taxon>
        <taxon>Actinomycetota</taxon>
        <taxon>Actinomycetes</taxon>
        <taxon>Kitasatosporales</taxon>
        <taxon>Streptomycetaceae</taxon>
        <taxon>Streptomyces</taxon>
    </lineage>
</organism>
<feature type="region of interest" description="Disordered" evidence="3">
    <location>
        <begin position="276"/>
        <end position="295"/>
    </location>
</feature>
<keyword evidence="2" id="KW-0804">Transcription</keyword>
<dbReference type="PROSITE" id="PS51000">
    <property type="entry name" value="HTH_DEOR_2"/>
    <property type="match status" value="1"/>
</dbReference>
<dbReference type="InterPro" id="IPR036390">
    <property type="entry name" value="WH_DNA-bd_sf"/>
</dbReference>